<evidence type="ECO:0000313" key="1">
    <source>
        <dbReference type="EMBL" id="KNZ44463.1"/>
    </source>
</evidence>
<dbReference type="OrthoDB" id="2507256at2759"/>
<name>A0A0L6U7H5_9BASI</name>
<keyword evidence="2" id="KW-1185">Reference proteome</keyword>
<sequence length="48" mass="5629">KYKKVHTKPISMGFGLTNEDQKEVISTINEKLEIMCPHYHVMNMLMGY</sequence>
<comment type="caution">
    <text evidence="1">The sequence shown here is derived from an EMBL/GenBank/DDBJ whole genome shotgun (WGS) entry which is preliminary data.</text>
</comment>
<proteinExistence type="predicted"/>
<dbReference type="AlphaFoldDB" id="A0A0L6U7H5"/>
<dbReference type="EMBL" id="LAVV01014763">
    <property type="protein sequence ID" value="KNZ44463.1"/>
    <property type="molecule type" value="Genomic_DNA"/>
</dbReference>
<gene>
    <name evidence="1" type="ORF">VP01_9142g1</name>
</gene>
<dbReference type="Proteomes" id="UP000037035">
    <property type="component" value="Unassembled WGS sequence"/>
</dbReference>
<feature type="non-terminal residue" evidence="1">
    <location>
        <position position="1"/>
    </location>
</feature>
<accession>A0A0L6U7H5</accession>
<reference evidence="1 2" key="1">
    <citation type="submission" date="2015-08" db="EMBL/GenBank/DDBJ databases">
        <title>Next Generation Sequencing and Analysis of the Genome of Puccinia sorghi L Schw, the Causal Agent of Maize Common Rust.</title>
        <authorList>
            <person name="Rochi L."/>
            <person name="Burguener G."/>
            <person name="Darino M."/>
            <person name="Turjanski A."/>
            <person name="Kreff E."/>
            <person name="Dieguez M.J."/>
            <person name="Sacco F."/>
        </authorList>
    </citation>
    <scope>NUCLEOTIDE SEQUENCE [LARGE SCALE GENOMIC DNA]</scope>
    <source>
        <strain evidence="1 2">RO10H11247</strain>
    </source>
</reference>
<dbReference type="VEuPathDB" id="FungiDB:VP01_9142g1"/>
<protein>
    <submittedName>
        <fullName evidence="1">Uncharacterized protein</fullName>
    </submittedName>
</protein>
<evidence type="ECO:0000313" key="2">
    <source>
        <dbReference type="Proteomes" id="UP000037035"/>
    </source>
</evidence>
<organism evidence="1 2">
    <name type="scientific">Puccinia sorghi</name>
    <dbReference type="NCBI Taxonomy" id="27349"/>
    <lineage>
        <taxon>Eukaryota</taxon>
        <taxon>Fungi</taxon>
        <taxon>Dikarya</taxon>
        <taxon>Basidiomycota</taxon>
        <taxon>Pucciniomycotina</taxon>
        <taxon>Pucciniomycetes</taxon>
        <taxon>Pucciniales</taxon>
        <taxon>Pucciniaceae</taxon>
        <taxon>Puccinia</taxon>
    </lineage>
</organism>